<dbReference type="GeneID" id="80536451"/>
<organism evidence="2 3">
    <name type="scientific">Plant associated genomovirus 25</name>
    <dbReference type="NCBI Taxonomy" id="2604906"/>
    <lineage>
        <taxon>Viruses</taxon>
        <taxon>Monodnaviria</taxon>
        <taxon>Shotokuvirae</taxon>
        <taxon>Cressdnaviricota</taxon>
        <taxon>Repensiviricetes</taxon>
        <taxon>Geplafuvirales</taxon>
        <taxon>Genomoviridae</taxon>
        <taxon>Gemycircularvirus</taxon>
        <taxon>Gemycircularvirus opunt1</taxon>
    </lineage>
</organism>
<dbReference type="Proteomes" id="UP000682817">
    <property type="component" value="Segment"/>
</dbReference>
<evidence type="ECO:0000256" key="1">
    <source>
        <dbReference type="SAM" id="MobiDB-lite"/>
    </source>
</evidence>
<dbReference type="KEGG" id="vg:80536451"/>
<reference evidence="2" key="1">
    <citation type="submission" date="2019-05" db="EMBL/GenBank/DDBJ databases">
        <title>Genomovirus associated with cacti.</title>
        <authorList>
            <person name="Fontenele R.S."/>
            <person name="Majure L.C."/>
            <person name="Roumagnac P."/>
            <person name="Wojciechowski M."/>
            <person name="Varsani A."/>
        </authorList>
    </citation>
    <scope>NUCLEOTIDE SEQUENCE</scope>
    <source>
        <strain evidence="2">EU1_SP897</strain>
    </source>
</reference>
<protein>
    <submittedName>
        <fullName evidence="2">Capsid protein</fullName>
    </submittedName>
</protein>
<evidence type="ECO:0000313" key="2">
    <source>
        <dbReference type="EMBL" id="QFR58252.1"/>
    </source>
</evidence>
<dbReference type="RefSeq" id="YP_010798302.1">
    <property type="nucleotide sequence ID" value="NC_076406.1"/>
</dbReference>
<name>A0A5P8PNI3_9VIRU</name>
<dbReference type="EMBL" id="MK947372">
    <property type="protein sequence ID" value="QFR58252.1"/>
    <property type="molecule type" value="Genomic_DNA"/>
</dbReference>
<proteinExistence type="predicted"/>
<sequence>MPRYVTRGRKTRQVRRKRRAPIRKYRRPTRPRRMMTRKSLLNVTSRKKRDNMISFNNFSSTGQSSSTYKTGAALLVGGQTYMLPWIPTARPLTASSGASYTVGDKTARTATTCFIRGLKEKIQVQTNSGVPWQWRRIVVRLKGDAINLYSGSMFNWYQETSNGIMRNLNDALSQSSVGSPVNKLLWQGSQSVDWSSYFTAKVDNNNVTVMYDKTRIISSGNASGVMRNFNMWHGLNKNLVYADDEAGDQTVGQPYSTAGKAGCGDMYIFDIIAGGTGSSSSDQMTFDPEATLYWHER</sequence>
<accession>A0A5P8PNI3</accession>
<keyword evidence="3" id="KW-1185">Reference proteome</keyword>
<feature type="region of interest" description="Disordered" evidence="1">
    <location>
        <begin position="1"/>
        <end position="33"/>
    </location>
</feature>
<evidence type="ECO:0000313" key="3">
    <source>
        <dbReference type="Proteomes" id="UP000682817"/>
    </source>
</evidence>
<gene>
    <name evidence="2" type="primary">cp</name>
</gene>